<evidence type="ECO:0000259" key="5">
    <source>
        <dbReference type="PROSITE" id="PS51634"/>
    </source>
</evidence>
<evidence type="ECO:0000313" key="7">
    <source>
        <dbReference type="Proteomes" id="UP001626550"/>
    </source>
</evidence>
<gene>
    <name evidence="6" type="primary">LIN54</name>
    <name evidence="6" type="ORF">Ciccas_005581</name>
</gene>
<dbReference type="PANTHER" id="PTHR12446:SF34">
    <property type="entry name" value="PROTEIN LIN-54 HOMOLOG"/>
    <property type="match status" value="1"/>
</dbReference>
<keyword evidence="3" id="KW-0539">Nucleus</keyword>
<organism evidence="6 7">
    <name type="scientific">Cichlidogyrus casuarinus</name>
    <dbReference type="NCBI Taxonomy" id="1844966"/>
    <lineage>
        <taxon>Eukaryota</taxon>
        <taxon>Metazoa</taxon>
        <taxon>Spiralia</taxon>
        <taxon>Lophotrochozoa</taxon>
        <taxon>Platyhelminthes</taxon>
        <taxon>Monogenea</taxon>
        <taxon>Monopisthocotylea</taxon>
        <taxon>Dactylogyridea</taxon>
        <taxon>Ancyrocephalidae</taxon>
        <taxon>Cichlidogyrus</taxon>
    </lineage>
</organism>
<dbReference type="InterPro" id="IPR033467">
    <property type="entry name" value="Tesmin/TSO1-like_CXC"/>
</dbReference>
<evidence type="ECO:0000256" key="1">
    <source>
        <dbReference type="ARBA" id="ARBA00004123"/>
    </source>
</evidence>
<dbReference type="PROSITE" id="PS51634">
    <property type="entry name" value="CRC"/>
    <property type="match status" value="1"/>
</dbReference>
<dbReference type="InterPro" id="IPR005172">
    <property type="entry name" value="CRC"/>
</dbReference>
<feature type="compositionally biased region" description="Basic and acidic residues" evidence="4">
    <location>
        <begin position="422"/>
        <end position="431"/>
    </location>
</feature>
<sequence length="482" mass="53540">MSQQPPVQIKIEGGIPVVQNRQSVVQVISRPSGPVQAAQRFASPVSIRTVQASPAPSVQYAQNVDDMSMMDDRKLKLDSFSDYPNQAIPQQAQVQVQYGYPTGGNVSFPLAGTFLGPPAFGGTNTGRKQCNCTKSNCLKLYCECFAQGQLCQNCNCTNCMNNLAHEEERRRAVKMTLERNPTAFNPKIGRGEGERKHTKGCNCKRSGCLKNYCECYEAKISCSSLCRCCGCQNTEDSIERRSLLRLSALGSLKNRHNNSYKKNLAHPPQETLPHSFFTWETIEAMVGCMLAQAEEAEQRDLAPAEQERIILEEFGSSIERVMKAASKAQVRPNLIHPDAGSGLPLEDERHMHHERGGRGQDMHHAGHLIRQASDDEGAYMDDVQQEVEGIDAQEGAEEYLDAEPESLAETTVRAHRSRPPFRNRDSDEPREANTPSSGRKPRSGSRGISSMMDNLHMAPPSGSSRSGRRHVPSKRFQTEEEY</sequence>
<dbReference type="GO" id="GO:0005634">
    <property type="term" value="C:nucleus"/>
    <property type="evidence" value="ECO:0007669"/>
    <property type="project" value="UniProtKB-SubCell"/>
</dbReference>
<dbReference type="EMBL" id="JBJKFK010000665">
    <property type="protein sequence ID" value="KAL3315787.1"/>
    <property type="molecule type" value="Genomic_DNA"/>
</dbReference>
<reference evidence="6 7" key="1">
    <citation type="submission" date="2024-11" db="EMBL/GenBank/DDBJ databases">
        <title>Adaptive evolution of stress response genes in parasites aligns with host niche diversity.</title>
        <authorList>
            <person name="Hahn C."/>
            <person name="Resl P."/>
        </authorList>
    </citation>
    <scope>NUCLEOTIDE SEQUENCE [LARGE SCALE GENOMIC DNA]</scope>
    <source>
        <strain evidence="6">EGGRZ-B1_66</strain>
        <tissue evidence="6">Body</tissue>
    </source>
</reference>
<evidence type="ECO:0000313" key="6">
    <source>
        <dbReference type="EMBL" id="KAL3315787.1"/>
    </source>
</evidence>
<comment type="caution">
    <text evidence="6">The sequence shown here is derived from an EMBL/GenBank/DDBJ whole genome shotgun (WGS) entry which is preliminary data.</text>
</comment>
<dbReference type="Pfam" id="PF03638">
    <property type="entry name" value="TCR"/>
    <property type="match status" value="2"/>
</dbReference>
<comment type="similarity">
    <text evidence="2">Belongs to the lin-54 family.</text>
</comment>
<keyword evidence="7" id="KW-1185">Reference proteome</keyword>
<proteinExistence type="inferred from homology"/>
<name>A0ABD2Q982_9PLAT</name>
<protein>
    <submittedName>
        <fullName evidence="6">Lin-54</fullName>
    </submittedName>
</protein>
<accession>A0ABD2Q982</accession>
<feature type="domain" description="CRC" evidence="5">
    <location>
        <begin position="126"/>
        <end position="236"/>
    </location>
</feature>
<comment type="subcellular location">
    <subcellularLocation>
        <location evidence="1">Nucleus</location>
    </subcellularLocation>
</comment>
<evidence type="ECO:0000256" key="2">
    <source>
        <dbReference type="ARBA" id="ARBA00007267"/>
    </source>
</evidence>
<dbReference type="InterPro" id="IPR028307">
    <property type="entry name" value="Lin-54_fam"/>
</dbReference>
<dbReference type="Proteomes" id="UP001626550">
    <property type="component" value="Unassembled WGS sequence"/>
</dbReference>
<dbReference type="AlphaFoldDB" id="A0ABD2Q982"/>
<dbReference type="SMART" id="SM01114">
    <property type="entry name" value="CXC"/>
    <property type="match status" value="2"/>
</dbReference>
<dbReference type="PANTHER" id="PTHR12446">
    <property type="entry name" value="TESMIN/TSO1-RELATED"/>
    <property type="match status" value="1"/>
</dbReference>
<evidence type="ECO:0000256" key="3">
    <source>
        <dbReference type="ARBA" id="ARBA00023242"/>
    </source>
</evidence>
<feature type="region of interest" description="Disordered" evidence="4">
    <location>
        <begin position="403"/>
        <end position="482"/>
    </location>
</feature>
<evidence type="ECO:0000256" key="4">
    <source>
        <dbReference type="SAM" id="MobiDB-lite"/>
    </source>
</evidence>